<dbReference type="Pfam" id="PF07776">
    <property type="entry name" value="zf-AD"/>
    <property type="match status" value="1"/>
</dbReference>
<dbReference type="InterPro" id="IPR013087">
    <property type="entry name" value="Znf_C2H2_type"/>
</dbReference>
<dbReference type="SUPFAM" id="SSF57667">
    <property type="entry name" value="beta-beta-alpha zinc fingers"/>
    <property type="match status" value="1"/>
</dbReference>
<feature type="region of interest" description="Disordered" evidence="3">
    <location>
        <begin position="916"/>
        <end position="957"/>
    </location>
</feature>
<feature type="region of interest" description="Disordered" evidence="3">
    <location>
        <begin position="678"/>
        <end position="734"/>
    </location>
</feature>
<evidence type="ECO:0000256" key="2">
    <source>
        <dbReference type="PROSITE-ProRule" id="PRU01263"/>
    </source>
</evidence>
<dbReference type="SUPFAM" id="SSF57716">
    <property type="entry name" value="Glucocorticoid receptor-like (DNA-binding domain)"/>
    <property type="match status" value="1"/>
</dbReference>
<feature type="region of interest" description="Disordered" evidence="3">
    <location>
        <begin position="990"/>
        <end position="1020"/>
    </location>
</feature>
<feature type="domain" description="ZAD" evidence="5">
    <location>
        <begin position="9"/>
        <end position="84"/>
    </location>
</feature>
<dbReference type="Proteomes" id="UP001458880">
    <property type="component" value="Unassembled WGS sequence"/>
</dbReference>
<feature type="region of interest" description="Disordered" evidence="3">
    <location>
        <begin position="1032"/>
        <end position="1051"/>
    </location>
</feature>
<evidence type="ECO:0000256" key="3">
    <source>
        <dbReference type="SAM" id="MobiDB-lite"/>
    </source>
</evidence>
<dbReference type="Pfam" id="PF12874">
    <property type="entry name" value="zf-met"/>
    <property type="match status" value="1"/>
</dbReference>
<keyword evidence="2" id="KW-0862">Zinc</keyword>
<dbReference type="PROSITE" id="PS50157">
    <property type="entry name" value="ZINC_FINGER_C2H2_2"/>
    <property type="match status" value="1"/>
</dbReference>
<dbReference type="GO" id="GO:0008270">
    <property type="term" value="F:zinc ion binding"/>
    <property type="evidence" value="ECO:0007669"/>
    <property type="project" value="UniProtKB-UniRule"/>
</dbReference>
<keyword evidence="2" id="KW-0479">Metal-binding</keyword>
<dbReference type="PROSITE" id="PS51915">
    <property type="entry name" value="ZAD"/>
    <property type="match status" value="1"/>
</dbReference>
<dbReference type="InterPro" id="IPR012934">
    <property type="entry name" value="Znf_AD"/>
</dbReference>
<comment type="caution">
    <text evidence="6">The sequence shown here is derived from an EMBL/GenBank/DDBJ whole genome shotgun (WGS) entry which is preliminary data.</text>
</comment>
<name>A0AAW1MED7_POPJA</name>
<feature type="binding site" evidence="2">
    <location>
        <position position="60"/>
    </location>
    <ligand>
        <name>Zn(2+)</name>
        <dbReference type="ChEBI" id="CHEBI:29105"/>
    </ligand>
</feature>
<evidence type="ECO:0000313" key="7">
    <source>
        <dbReference type="Proteomes" id="UP001458880"/>
    </source>
</evidence>
<dbReference type="SMART" id="SM00355">
    <property type="entry name" value="ZnF_C2H2"/>
    <property type="match status" value="2"/>
</dbReference>
<evidence type="ECO:0000259" key="4">
    <source>
        <dbReference type="PROSITE" id="PS50157"/>
    </source>
</evidence>
<dbReference type="InterPro" id="IPR036236">
    <property type="entry name" value="Znf_C2H2_sf"/>
</dbReference>
<feature type="binding site" evidence="2">
    <location>
        <position position="14"/>
    </location>
    <ligand>
        <name>Zn(2+)</name>
        <dbReference type="ChEBI" id="CHEBI:29105"/>
    </ligand>
</feature>
<dbReference type="GO" id="GO:0005634">
    <property type="term" value="C:nucleus"/>
    <property type="evidence" value="ECO:0007669"/>
    <property type="project" value="InterPro"/>
</dbReference>
<sequence>MSPSRSVSMLCRLCLNKDELIYVFDDRLANGHQLRMCIVLCTGVQIEEDDPVSKMVCHKCCSLAVKLYQYRQTALANDKALKELAKTPFEEPPANKDAILELHSSILDNISQSKVSESVAQVYRVPLDDSNEDIITKDNADSSDKDEDALKDENTAKKTFQYFPNSVVPRDVLDSKSSPVGRDAKKFTRSEYEVIAADNSDGRVLRFKRKYPSTDVVKLRAKRSRTEDSNSNYCSDSDSSIPPIFKSRKKDENAVSDASYSDCDSDIPDTEEKLPPPSPTPALTSASEPRSNTRPSRRVSKNPLQFPDSDSDSEVAKKPANTKYCEICDRTFWGWSQLKSHQRTHLKCIICRIICDSQEDLEYHVRNVCYKFIEFNQPILILPKVDDNPFLLRMYKDAFDRYYQDIEDGVYGPTEPPPPPDPDYPYYHTDEHVTVEVDFIKTVFEKFKHLDNTPVVRNKVSQTRRAETRIKYYSRDQIVIEDMYDDLNMYKVPINVVVNPRVSAHLSFATQPISKEDMDKWCDAHFVDIVVPQKDPMYFLRPAKPPIVKAVAPVKSTTRVNKQEKHSKLLKALTATSAATPTTTPASVTTTTGPVEKTKSYNIAKLLSTTTASQNTVPKTVSLVTTVPQVRLPTRISNEVSLVAKPSSVAKSTQNNVYAPIYTNIMFRLPISTQNAPQSVQVQRYPPARGAQVQHNPQPSFPYIKEDPDRPPQPTPVEVAPTPPKALPPAAAPPSTSYANMTYRLAAPPMHNQNELYLKQEKDVDDNLYTPPQYNRNINGPNISYQNHVYRMPLSKPPPHLAYNQSYPQNQPPRYRPPQERKNATLLNNQQYYNANHHQNGMRYRSVSGGSLMVLPNTANNQEGSLLSQIPPPPNLNPMPATHLLQSMNHNLAHHPSLNQMNHHSQQNHVNTMYMNSSKQPSIGKMSPISSAPSPLHSIPSPVETKPLSSPINTLPPSLNNYNNNSYNANNASLYDHSYADTYSNNSYSDNYSSSYLPPQPPPQPQQYIPPYSPHSHMDIDPFVDQMLQQAAGSSNSNKLRVKQPWELNQV</sequence>
<evidence type="ECO:0000259" key="5">
    <source>
        <dbReference type="PROSITE" id="PS51915"/>
    </source>
</evidence>
<organism evidence="6 7">
    <name type="scientific">Popillia japonica</name>
    <name type="common">Japanese beetle</name>
    <dbReference type="NCBI Taxonomy" id="7064"/>
    <lineage>
        <taxon>Eukaryota</taxon>
        <taxon>Metazoa</taxon>
        <taxon>Ecdysozoa</taxon>
        <taxon>Arthropoda</taxon>
        <taxon>Hexapoda</taxon>
        <taxon>Insecta</taxon>
        <taxon>Pterygota</taxon>
        <taxon>Neoptera</taxon>
        <taxon>Endopterygota</taxon>
        <taxon>Coleoptera</taxon>
        <taxon>Polyphaga</taxon>
        <taxon>Scarabaeiformia</taxon>
        <taxon>Scarabaeidae</taxon>
        <taxon>Rutelinae</taxon>
        <taxon>Popillia</taxon>
    </lineage>
</organism>
<accession>A0AAW1MED7</accession>
<feature type="binding site" evidence="2">
    <location>
        <position position="57"/>
    </location>
    <ligand>
        <name>Zn(2+)</name>
        <dbReference type="ChEBI" id="CHEBI:29105"/>
    </ligand>
</feature>
<keyword evidence="1 6" id="KW-0863">Zinc-finger</keyword>
<dbReference type="Gene3D" id="3.40.1800.20">
    <property type="match status" value="1"/>
</dbReference>
<evidence type="ECO:0000256" key="1">
    <source>
        <dbReference type="PROSITE-ProRule" id="PRU00042"/>
    </source>
</evidence>
<reference evidence="6 7" key="1">
    <citation type="journal article" date="2024" name="BMC Genomics">
        <title>De novo assembly and annotation of Popillia japonica's genome with initial clues to its potential as an invasive pest.</title>
        <authorList>
            <person name="Cucini C."/>
            <person name="Boschi S."/>
            <person name="Funari R."/>
            <person name="Cardaioli E."/>
            <person name="Iannotti N."/>
            <person name="Marturano G."/>
            <person name="Paoli F."/>
            <person name="Bruttini M."/>
            <person name="Carapelli A."/>
            <person name="Frati F."/>
            <person name="Nardi F."/>
        </authorList>
    </citation>
    <scope>NUCLEOTIDE SEQUENCE [LARGE SCALE GENOMIC DNA]</scope>
    <source>
        <strain evidence="6">DMR45628</strain>
    </source>
</reference>
<evidence type="ECO:0000313" key="6">
    <source>
        <dbReference type="EMBL" id="KAK9744766.1"/>
    </source>
</evidence>
<feature type="region of interest" description="Disordered" evidence="3">
    <location>
        <begin position="221"/>
        <end position="316"/>
    </location>
</feature>
<protein>
    <submittedName>
        <fullName evidence="6">Zinc-finger associated domain (Zf-AD)</fullName>
    </submittedName>
</protein>
<dbReference type="SMART" id="SM00868">
    <property type="entry name" value="zf-AD"/>
    <property type="match status" value="1"/>
</dbReference>
<dbReference type="EMBL" id="JASPKY010000055">
    <property type="protein sequence ID" value="KAK9744766.1"/>
    <property type="molecule type" value="Genomic_DNA"/>
</dbReference>
<dbReference type="PROSITE" id="PS00028">
    <property type="entry name" value="ZINC_FINGER_C2H2_1"/>
    <property type="match status" value="1"/>
</dbReference>
<feature type="compositionally biased region" description="Low complexity" evidence="3">
    <location>
        <begin position="229"/>
        <end position="240"/>
    </location>
</feature>
<gene>
    <name evidence="6" type="ORF">QE152_g7553</name>
</gene>
<feature type="region of interest" description="Disordered" evidence="3">
    <location>
        <begin position="797"/>
        <end position="820"/>
    </location>
</feature>
<feature type="domain" description="C2H2-type" evidence="4">
    <location>
        <begin position="323"/>
        <end position="345"/>
    </location>
</feature>
<feature type="binding site" evidence="2">
    <location>
        <position position="11"/>
    </location>
    <ligand>
        <name>Zn(2+)</name>
        <dbReference type="ChEBI" id="CHEBI:29105"/>
    </ligand>
</feature>
<proteinExistence type="predicted"/>
<dbReference type="AlphaFoldDB" id="A0AAW1MED7"/>
<keyword evidence="7" id="KW-1185">Reference proteome</keyword>
<feature type="compositionally biased region" description="Pro residues" evidence="3">
    <location>
        <begin position="711"/>
        <end position="732"/>
    </location>
</feature>